<name>A0A834AF39_9CHIR</name>
<sequence>MGWNLCLRKGELRLDTREREEDERSRQRERQTHRLGGRTARLVSDTRGAAGRHHGPGPGPQWEGARSCGDGHTTPFGINQQVRGPSIFANTEALNFEHFQMDILRQEGTRLGSCPGRVNLLAQHCITTESAERKETLLCGSQSGKPGGSGLWHRPATEQTALPSQIMALIEHCVPASAQHRAAQPG</sequence>
<accession>A0A834AF39</accession>
<dbReference type="EMBL" id="JABVXQ010000005">
    <property type="protein sequence ID" value="KAF6109769.1"/>
    <property type="molecule type" value="Genomic_DNA"/>
</dbReference>
<proteinExistence type="predicted"/>
<feature type="region of interest" description="Disordered" evidence="1">
    <location>
        <begin position="16"/>
        <end position="66"/>
    </location>
</feature>
<comment type="caution">
    <text evidence="2">The sequence shown here is derived from an EMBL/GenBank/DDBJ whole genome shotgun (WGS) entry which is preliminary data.</text>
</comment>
<protein>
    <submittedName>
        <fullName evidence="2">Uncharacterized protein</fullName>
    </submittedName>
</protein>
<gene>
    <name evidence="2" type="ORF">HJG60_010972</name>
</gene>
<evidence type="ECO:0000256" key="1">
    <source>
        <dbReference type="SAM" id="MobiDB-lite"/>
    </source>
</evidence>
<evidence type="ECO:0000313" key="3">
    <source>
        <dbReference type="Proteomes" id="UP000664940"/>
    </source>
</evidence>
<reference evidence="2 3" key="1">
    <citation type="journal article" date="2020" name="Nature">
        <title>Six reference-quality genomes reveal evolution of bat adaptations.</title>
        <authorList>
            <person name="Jebb D."/>
            <person name="Huang Z."/>
            <person name="Pippel M."/>
            <person name="Hughes G.M."/>
            <person name="Lavrichenko K."/>
            <person name="Devanna P."/>
            <person name="Winkler S."/>
            <person name="Jermiin L.S."/>
            <person name="Skirmuntt E.C."/>
            <person name="Katzourakis A."/>
            <person name="Burkitt-Gray L."/>
            <person name="Ray D.A."/>
            <person name="Sullivan K.A.M."/>
            <person name="Roscito J.G."/>
            <person name="Kirilenko B.M."/>
            <person name="Davalos L.M."/>
            <person name="Corthals A.P."/>
            <person name="Power M.L."/>
            <person name="Jones G."/>
            <person name="Ransome R.D."/>
            <person name="Dechmann D.K.N."/>
            <person name="Locatelli A.G."/>
            <person name="Puechmaille S.J."/>
            <person name="Fedrigo O."/>
            <person name="Jarvis E.D."/>
            <person name="Hiller M."/>
            <person name="Vernes S.C."/>
            <person name="Myers E.W."/>
            <person name="Teeling E.C."/>
        </authorList>
    </citation>
    <scope>NUCLEOTIDE SEQUENCE [LARGE SCALE GENOMIC DNA]</scope>
    <source>
        <strain evidence="2">Bat1K_MPI-CBG_1</strain>
    </source>
</reference>
<dbReference type="AlphaFoldDB" id="A0A834AF39"/>
<organism evidence="2 3">
    <name type="scientific">Phyllostomus discolor</name>
    <name type="common">pale spear-nosed bat</name>
    <dbReference type="NCBI Taxonomy" id="89673"/>
    <lineage>
        <taxon>Eukaryota</taxon>
        <taxon>Metazoa</taxon>
        <taxon>Chordata</taxon>
        <taxon>Craniata</taxon>
        <taxon>Vertebrata</taxon>
        <taxon>Euteleostomi</taxon>
        <taxon>Mammalia</taxon>
        <taxon>Eutheria</taxon>
        <taxon>Laurasiatheria</taxon>
        <taxon>Chiroptera</taxon>
        <taxon>Yangochiroptera</taxon>
        <taxon>Phyllostomidae</taxon>
        <taxon>Phyllostominae</taxon>
        <taxon>Phyllostomus</taxon>
    </lineage>
</organism>
<feature type="compositionally biased region" description="Basic and acidic residues" evidence="1">
    <location>
        <begin position="16"/>
        <end position="32"/>
    </location>
</feature>
<dbReference type="Proteomes" id="UP000664940">
    <property type="component" value="Unassembled WGS sequence"/>
</dbReference>
<evidence type="ECO:0000313" key="2">
    <source>
        <dbReference type="EMBL" id="KAF6109769.1"/>
    </source>
</evidence>